<reference evidence="1 2" key="1">
    <citation type="submission" date="2015-03" db="EMBL/GenBank/DDBJ databases">
        <title>RNA-seq based gene annotation and comparative genomics of four Zymoseptoria species reveal species-specific pathogenicity related genes and transposable element activity.</title>
        <authorList>
            <person name="Grandaubert J."/>
            <person name="Bhattacharyya A."/>
            <person name="Stukenbrock E.H."/>
        </authorList>
    </citation>
    <scope>NUCLEOTIDE SEQUENCE [LARGE SCALE GENOMIC DNA]</scope>
    <source>
        <strain evidence="1 2">Zb18110</strain>
    </source>
</reference>
<dbReference type="AlphaFoldDB" id="A0A0F4GPK8"/>
<evidence type="ECO:0000313" key="1">
    <source>
        <dbReference type="EMBL" id="KJX99369.1"/>
    </source>
</evidence>
<dbReference type="Proteomes" id="UP000033647">
    <property type="component" value="Unassembled WGS sequence"/>
</dbReference>
<accession>A0A0F4GPK8</accession>
<protein>
    <submittedName>
        <fullName evidence="1">Uncharacterized protein</fullName>
    </submittedName>
</protein>
<dbReference type="EMBL" id="LAFY01000353">
    <property type="protein sequence ID" value="KJX99369.1"/>
    <property type="molecule type" value="Genomic_DNA"/>
</dbReference>
<sequence length="208" mass="25167">MIEAYLVDDERAKCRDEWEVPFKCWEARCEQTDHFDAELKERLDADPDRDAILPYMPKPWKYCKELLPKRREDIRALRRRIWTYQEECKFKHHENVKIWRSKIDRLQNSESREERDPMVNVLRTDFGLIVWCTHSRWKGDEQEERDARRPPRFLEYSDAMFANFCATTIAYLRVPESVSVPHRQDPFVPAKRTNPFSEDVMIGWARSI</sequence>
<gene>
    <name evidence="1" type="ORF">TI39_contig361g00003</name>
</gene>
<keyword evidence="2" id="KW-1185">Reference proteome</keyword>
<proteinExistence type="predicted"/>
<evidence type="ECO:0000313" key="2">
    <source>
        <dbReference type="Proteomes" id="UP000033647"/>
    </source>
</evidence>
<name>A0A0F4GPK8_9PEZI</name>
<comment type="caution">
    <text evidence="1">The sequence shown here is derived from an EMBL/GenBank/DDBJ whole genome shotgun (WGS) entry which is preliminary data.</text>
</comment>
<organism evidence="1 2">
    <name type="scientific">Zymoseptoria brevis</name>
    <dbReference type="NCBI Taxonomy" id="1047168"/>
    <lineage>
        <taxon>Eukaryota</taxon>
        <taxon>Fungi</taxon>
        <taxon>Dikarya</taxon>
        <taxon>Ascomycota</taxon>
        <taxon>Pezizomycotina</taxon>
        <taxon>Dothideomycetes</taxon>
        <taxon>Dothideomycetidae</taxon>
        <taxon>Mycosphaerellales</taxon>
        <taxon>Mycosphaerellaceae</taxon>
        <taxon>Zymoseptoria</taxon>
    </lineage>
</organism>